<dbReference type="PROSITE" id="PS00901">
    <property type="entry name" value="CYS_SYNTHASE"/>
    <property type="match status" value="1"/>
</dbReference>
<evidence type="ECO:0000256" key="1">
    <source>
        <dbReference type="ARBA" id="ARBA00001933"/>
    </source>
</evidence>
<dbReference type="Gene3D" id="3.40.50.1100">
    <property type="match status" value="2"/>
</dbReference>
<dbReference type="PROSITE" id="PS00916">
    <property type="entry name" value="PI3_4_KINASE_2"/>
    <property type="match status" value="1"/>
</dbReference>
<evidence type="ECO:0000256" key="3">
    <source>
        <dbReference type="ARBA" id="ARBA00007103"/>
    </source>
</evidence>
<evidence type="ECO:0000256" key="6">
    <source>
        <dbReference type="ARBA" id="ARBA00022777"/>
    </source>
</evidence>
<comment type="cofactor">
    <cofactor evidence="1">
        <name>pyridoxal 5'-phosphate</name>
        <dbReference type="ChEBI" id="CHEBI:597326"/>
    </cofactor>
</comment>
<dbReference type="InterPro" id="IPR000403">
    <property type="entry name" value="PI3/4_kinase_cat_dom"/>
</dbReference>
<dbReference type="InterPro" id="IPR001216">
    <property type="entry name" value="P-phosphate_BS"/>
</dbReference>
<keyword evidence="6" id="KW-0418">Kinase</keyword>
<feature type="domain" description="PI3K/PI4K catalytic" evidence="9">
    <location>
        <begin position="1"/>
        <end position="276"/>
    </location>
</feature>
<dbReference type="Proteomes" id="UP000078046">
    <property type="component" value="Unassembled WGS sequence"/>
</dbReference>
<dbReference type="CDD" id="cd01561">
    <property type="entry name" value="CBS_like"/>
    <property type="match status" value="1"/>
</dbReference>
<evidence type="ECO:0000256" key="8">
    <source>
        <dbReference type="ARBA" id="ARBA00047490"/>
    </source>
</evidence>
<comment type="pathway">
    <text evidence="2">Amino-acid biosynthesis; L-cysteine biosynthesis; L-cysteine from L-homocysteine and L-serine: step 1/2.</text>
</comment>
<name>A0A177BBJ3_9BILA</name>
<dbReference type="OrthoDB" id="728at2759"/>
<dbReference type="GO" id="GO:0006535">
    <property type="term" value="P:cysteine biosynthetic process from serine"/>
    <property type="evidence" value="ECO:0007669"/>
    <property type="project" value="InterPro"/>
</dbReference>
<dbReference type="GO" id="GO:0004122">
    <property type="term" value="F:cystathionine beta-synthase activity"/>
    <property type="evidence" value="ECO:0007669"/>
    <property type="project" value="UniProtKB-EC"/>
</dbReference>
<comment type="catalytic activity">
    <reaction evidence="8">
        <text>L-homocysteine + L-serine = L,L-cystathionine + H2O</text>
        <dbReference type="Rhea" id="RHEA:10112"/>
        <dbReference type="ChEBI" id="CHEBI:15377"/>
        <dbReference type="ChEBI" id="CHEBI:33384"/>
        <dbReference type="ChEBI" id="CHEBI:58161"/>
        <dbReference type="ChEBI" id="CHEBI:58199"/>
        <dbReference type="EC" id="4.2.1.22"/>
    </reaction>
</comment>
<dbReference type="SMART" id="SM00146">
    <property type="entry name" value="PI3Kc"/>
    <property type="match status" value="1"/>
</dbReference>
<dbReference type="GO" id="GO:0016301">
    <property type="term" value="F:kinase activity"/>
    <property type="evidence" value="ECO:0007669"/>
    <property type="project" value="UniProtKB-KW"/>
</dbReference>
<dbReference type="InterPro" id="IPR011009">
    <property type="entry name" value="Kinase-like_dom_sf"/>
</dbReference>
<dbReference type="FunFam" id="3.40.50.1100:FF:000118">
    <property type="entry name" value="Related to CYS4-cystathionine beta-synthase"/>
    <property type="match status" value="1"/>
</dbReference>
<dbReference type="Pfam" id="PF00291">
    <property type="entry name" value="PALP"/>
    <property type="match status" value="1"/>
</dbReference>
<evidence type="ECO:0000256" key="4">
    <source>
        <dbReference type="ARBA" id="ARBA00012041"/>
    </source>
</evidence>
<gene>
    <name evidence="10" type="ORF">A3Q56_00590</name>
</gene>
<dbReference type="EC" id="4.2.1.22" evidence="4"/>
<dbReference type="EMBL" id="LWCA01000037">
    <property type="protein sequence ID" value="OAF71616.1"/>
    <property type="molecule type" value="Genomic_DNA"/>
</dbReference>
<dbReference type="Gene3D" id="3.30.1010.10">
    <property type="entry name" value="Phosphatidylinositol 3-kinase Catalytic Subunit, Chain A, domain 4"/>
    <property type="match status" value="1"/>
</dbReference>
<evidence type="ECO:0000256" key="2">
    <source>
        <dbReference type="ARBA" id="ARBA00005003"/>
    </source>
</evidence>
<dbReference type="InterPro" id="IPR036940">
    <property type="entry name" value="PI3/4_kinase_cat_sf"/>
</dbReference>
<dbReference type="InterPro" id="IPR036052">
    <property type="entry name" value="TrpB-like_PALP_sf"/>
</dbReference>
<dbReference type="SUPFAM" id="SSF53686">
    <property type="entry name" value="Tryptophan synthase beta subunit-like PLP-dependent enzymes"/>
    <property type="match status" value="1"/>
</dbReference>
<dbReference type="InterPro" id="IPR001926">
    <property type="entry name" value="TrpB-like_PALP"/>
</dbReference>
<reference evidence="10 11" key="1">
    <citation type="submission" date="2016-04" db="EMBL/GenBank/DDBJ databases">
        <title>The genome of Intoshia linei affirms orthonectids as highly simplified spiralians.</title>
        <authorList>
            <person name="Mikhailov K.V."/>
            <person name="Slusarev G.S."/>
            <person name="Nikitin M.A."/>
            <person name="Logacheva M.D."/>
            <person name="Penin A."/>
            <person name="Aleoshin V."/>
            <person name="Panchin Y.V."/>
        </authorList>
    </citation>
    <scope>NUCLEOTIDE SEQUENCE [LARGE SCALE GENOMIC DNA]</scope>
    <source>
        <strain evidence="10">Intl2013</strain>
        <tissue evidence="10">Whole animal</tissue>
    </source>
</reference>
<comment type="similarity">
    <text evidence="3">Belongs to the cysteine synthase/cystathionine beta-synthase family.</text>
</comment>
<keyword evidence="11" id="KW-1185">Reference proteome</keyword>
<dbReference type="InterPro" id="IPR018936">
    <property type="entry name" value="PI3/4_kinase_CS"/>
</dbReference>
<sequence length="632" mass="71530">MVDIHESWSRKYKQLRRDSPFSCLPGWKIYSMIIKYGDELQQEVLAYQFMTKLQSIWKCENVPLTLSPCKVFVVTEDAGFIQPATNVLSLHELRKHIKSNQKLIDYFYWKFGDENSKKFLDAKKVFTVSCAAYCILCYLLEVKDRHNGNILLASDGRLIHIDFAYILSLSPGQNIGFELSPFKLTSEFVEVIGGMESSSFEYFKDLIVRGLMAVRKHSEDLISIIEPLQFGSNMACFNSQYNVVELLEKRFFMFKTEDQIKSLVFIELDMINWKQPPTKKIPENWTETKLENGKVIERNKSNKFIKNHIGEAIGNTPIVRINKLTKEAGIKCEILAKCEYLNPAGSIKDRIAHRMIEDAETSGSLKEGGTIIEPTSGNTGLGLAMIGAAKGYKVIVTIPEKMSNEKICVLKALNADVRRTANDAAYDDINSHVGLAWKLHDEIENSVILDQYTNVYNPLAHYHDTANEILESCDNKLDMLVLGAGTGGTLTGIGKRIKEKLPNCKIIGVDPYGSILGNKDKKEDDCTFYEVEGIGYDFIPGVCDLRIADEWVKVNDKDSFETARNIISKEGLLVGGSSGSAMWVALHMAKKYNYNESNRIVVILPDSIRNYLTKFINDDWMIKRGFIENKNV</sequence>
<dbReference type="SUPFAM" id="SSF56112">
    <property type="entry name" value="Protein kinase-like (PK-like)"/>
    <property type="match status" value="1"/>
</dbReference>
<accession>A0A177BBJ3</accession>
<evidence type="ECO:0000259" key="9">
    <source>
        <dbReference type="PROSITE" id="PS50290"/>
    </source>
</evidence>
<evidence type="ECO:0000313" key="10">
    <source>
        <dbReference type="EMBL" id="OAF71616.1"/>
    </source>
</evidence>
<dbReference type="Pfam" id="PF00454">
    <property type="entry name" value="PI3_PI4_kinase"/>
    <property type="match status" value="1"/>
</dbReference>
<dbReference type="Gene3D" id="1.10.1070.11">
    <property type="entry name" value="Phosphatidylinositol 3-/4-kinase, catalytic domain"/>
    <property type="match status" value="1"/>
</dbReference>
<evidence type="ECO:0000256" key="7">
    <source>
        <dbReference type="ARBA" id="ARBA00022898"/>
    </source>
</evidence>
<keyword evidence="7" id="KW-0663">Pyridoxal phosphate</keyword>
<dbReference type="AlphaFoldDB" id="A0A177BBJ3"/>
<dbReference type="InterPro" id="IPR050214">
    <property type="entry name" value="Cys_Synth/Cystath_Beta-Synth"/>
</dbReference>
<evidence type="ECO:0000313" key="11">
    <source>
        <dbReference type="Proteomes" id="UP000078046"/>
    </source>
</evidence>
<dbReference type="PANTHER" id="PTHR10314">
    <property type="entry name" value="CYSTATHIONINE BETA-SYNTHASE"/>
    <property type="match status" value="1"/>
</dbReference>
<organism evidence="10 11">
    <name type="scientific">Intoshia linei</name>
    <dbReference type="NCBI Taxonomy" id="1819745"/>
    <lineage>
        <taxon>Eukaryota</taxon>
        <taxon>Metazoa</taxon>
        <taxon>Spiralia</taxon>
        <taxon>Lophotrochozoa</taxon>
        <taxon>Mesozoa</taxon>
        <taxon>Orthonectida</taxon>
        <taxon>Rhopaluridae</taxon>
        <taxon>Intoshia</taxon>
    </lineage>
</organism>
<comment type="caution">
    <text evidence="10">The sequence shown here is derived from an EMBL/GenBank/DDBJ whole genome shotgun (WGS) entry which is preliminary data.</text>
</comment>
<proteinExistence type="inferred from homology"/>
<dbReference type="PROSITE" id="PS50290">
    <property type="entry name" value="PI3_4_KINASE_3"/>
    <property type="match status" value="1"/>
</dbReference>
<dbReference type="FunFam" id="3.40.50.1100:FF:000003">
    <property type="entry name" value="Cystathionine beta-synthase"/>
    <property type="match status" value="1"/>
</dbReference>
<keyword evidence="5" id="KW-0808">Transferase</keyword>
<protein>
    <recommendedName>
        <fullName evidence="4">cystathionine beta-synthase</fullName>
        <ecNumber evidence="4">4.2.1.22</ecNumber>
    </recommendedName>
</protein>
<evidence type="ECO:0000256" key="5">
    <source>
        <dbReference type="ARBA" id="ARBA00022679"/>
    </source>
</evidence>